<organism evidence="4 5">
    <name type="scientific">Sagittula marina</name>
    <dbReference type="NCBI Taxonomy" id="943940"/>
    <lineage>
        <taxon>Bacteria</taxon>
        <taxon>Pseudomonadati</taxon>
        <taxon>Pseudomonadota</taxon>
        <taxon>Alphaproteobacteria</taxon>
        <taxon>Rhodobacterales</taxon>
        <taxon>Roseobacteraceae</taxon>
        <taxon>Sagittula</taxon>
    </lineage>
</organism>
<name>A0A7W6GRG7_9RHOB</name>
<dbReference type="EC" id="4.6.1.19" evidence="4"/>
<dbReference type="InterPro" id="IPR039378">
    <property type="entry name" value="RNase_T2_prok"/>
</dbReference>
<dbReference type="Proteomes" id="UP000541426">
    <property type="component" value="Unassembled WGS sequence"/>
</dbReference>
<gene>
    <name evidence="4" type="ORF">GGQ68_001206</name>
</gene>
<dbReference type="Gene3D" id="3.90.730.10">
    <property type="entry name" value="Ribonuclease T2-like"/>
    <property type="match status" value="1"/>
</dbReference>
<evidence type="ECO:0000256" key="2">
    <source>
        <dbReference type="RuleBase" id="RU004328"/>
    </source>
</evidence>
<keyword evidence="5" id="KW-1185">Reference proteome</keyword>
<comment type="similarity">
    <text evidence="1 2">Belongs to the RNase T2 family.</text>
</comment>
<dbReference type="InterPro" id="IPR036430">
    <property type="entry name" value="RNase_T2-like_sf"/>
</dbReference>
<dbReference type="GO" id="GO:0006401">
    <property type="term" value="P:RNA catabolic process"/>
    <property type="evidence" value="ECO:0007669"/>
    <property type="project" value="UniProtKB-ARBA"/>
</dbReference>
<sequence length="209" mass="23438">MRRLCLAALLCLPLPALADGEKAGKFDYFVMALSWSPNWCALEGDARNSPQCDEDHGWVLHGLWPQYHRGWPSYCPTVERAPSRAQTSEMADIMGTGGLAWHQWKKHGVCTGLSASQYYDLSRDAYGSVTRPEIFRKLDDAVTLPASVVEDAFMEANPSLEADMVTVTCRDRYIQEVRVCLSKDLEPVPCGRDAIKDCTMKDAMFMPIR</sequence>
<dbReference type="GO" id="GO:0003723">
    <property type="term" value="F:RNA binding"/>
    <property type="evidence" value="ECO:0007669"/>
    <property type="project" value="InterPro"/>
</dbReference>
<protein>
    <submittedName>
        <fullName evidence="4">Ribonuclease T2</fullName>
        <ecNumber evidence="4">4.6.1.19</ecNumber>
    </submittedName>
</protein>
<dbReference type="Pfam" id="PF00445">
    <property type="entry name" value="Ribonuclease_T2"/>
    <property type="match status" value="1"/>
</dbReference>
<dbReference type="PANTHER" id="PTHR11240:SF22">
    <property type="entry name" value="RIBONUCLEASE T2"/>
    <property type="match status" value="1"/>
</dbReference>
<dbReference type="PROSITE" id="PS00530">
    <property type="entry name" value="RNASE_T2_1"/>
    <property type="match status" value="1"/>
</dbReference>
<evidence type="ECO:0000256" key="1">
    <source>
        <dbReference type="ARBA" id="ARBA00007469"/>
    </source>
</evidence>
<comment type="caution">
    <text evidence="4">The sequence shown here is derived from an EMBL/GenBank/DDBJ whole genome shotgun (WGS) entry which is preliminary data.</text>
</comment>
<dbReference type="GO" id="GO:0033897">
    <property type="term" value="F:ribonuclease T2 activity"/>
    <property type="evidence" value="ECO:0007669"/>
    <property type="project" value="UniProtKB-EC"/>
</dbReference>
<reference evidence="4 5" key="1">
    <citation type="submission" date="2020-08" db="EMBL/GenBank/DDBJ databases">
        <title>Genomic Encyclopedia of Type Strains, Phase IV (KMG-IV): sequencing the most valuable type-strain genomes for metagenomic binning, comparative biology and taxonomic classification.</title>
        <authorList>
            <person name="Goeker M."/>
        </authorList>
    </citation>
    <scope>NUCLEOTIDE SEQUENCE [LARGE SCALE GENOMIC DNA]</scope>
    <source>
        <strain evidence="4 5">DSM 102235</strain>
    </source>
</reference>
<dbReference type="SUPFAM" id="SSF55895">
    <property type="entry name" value="Ribonuclease Rh-like"/>
    <property type="match status" value="1"/>
</dbReference>
<proteinExistence type="inferred from homology"/>
<keyword evidence="4" id="KW-0456">Lyase</keyword>
<dbReference type="InterPro" id="IPR018188">
    <property type="entry name" value="RNase_T2_His_AS_1"/>
</dbReference>
<dbReference type="RefSeq" id="WP_183963900.1">
    <property type="nucleotide sequence ID" value="NZ_BAABBZ010000014.1"/>
</dbReference>
<dbReference type="AlphaFoldDB" id="A0A7W6GRG7"/>
<keyword evidence="3" id="KW-0732">Signal</keyword>
<dbReference type="EMBL" id="JACIEJ010000002">
    <property type="protein sequence ID" value="MBB3984890.1"/>
    <property type="molecule type" value="Genomic_DNA"/>
</dbReference>
<dbReference type="PROSITE" id="PS00531">
    <property type="entry name" value="RNASE_T2_2"/>
    <property type="match status" value="1"/>
</dbReference>
<dbReference type="PANTHER" id="PTHR11240">
    <property type="entry name" value="RIBONUCLEASE T2"/>
    <property type="match status" value="1"/>
</dbReference>
<evidence type="ECO:0000256" key="3">
    <source>
        <dbReference type="SAM" id="SignalP"/>
    </source>
</evidence>
<dbReference type="InterPro" id="IPR001568">
    <property type="entry name" value="RNase_T2-like"/>
</dbReference>
<accession>A0A7W6GRG7</accession>
<feature type="signal peptide" evidence="3">
    <location>
        <begin position="1"/>
        <end position="18"/>
    </location>
</feature>
<evidence type="ECO:0000313" key="5">
    <source>
        <dbReference type="Proteomes" id="UP000541426"/>
    </source>
</evidence>
<evidence type="ECO:0000313" key="4">
    <source>
        <dbReference type="EMBL" id="MBB3984890.1"/>
    </source>
</evidence>
<dbReference type="CDD" id="cd01062">
    <property type="entry name" value="RNase_T2_prok"/>
    <property type="match status" value="1"/>
</dbReference>
<dbReference type="InterPro" id="IPR033130">
    <property type="entry name" value="RNase_T2_His_AS_2"/>
</dbReference>
<feature type="chain" id="PRO_5030675130" evidence="3">
    <location>
        <begin position="19"/>
        <end position="209"/>
    </location>
</feature>